<proteinExistence type="inferred from homology"/>
<reference evidence="4 5" key="1">
    <citation type="submission" date="2024-05" db="EMBL/GenBank/DDBJ databases">
        <authorList>
            <person name="Wallberg A."/>
        </authorList>
    </citation>
    <scope>NUCLEOTIDE SEQUENCE [LARGE SCALE GENOMIC DNA]</scope>
</reference>
<dbReference type="Pfam" id="PF11878">
    <property type="entry name" value="DOCK_C-D_N"/>
    <property type="match status" value="1"/>
</dbReference>
<dbReference type="PANTHER" id="PTHR23317:SF76">
    <property type="entry name" value="LD20667P"/>
    <property type="match status" value="1"/>
</dbReference>
<feature type="region of interest" description="Disordered" evidence="2">
    <location>
        <begin position="1"/>
        <end position="24"/>
    </location>
</feature>
<dbReference type="InterPro" id="IPR021816">
    <property type="entry name" value="DOCK_C/D_N"/>
</dbReference>
<gene>
    <name evidence="4" type="ORF">MNOR_LOCUS4030</name>
</gene>
<organism evidence="4 5">
    <name type="scientific">Meganyctiphanes norvegica</name>
    <name type="common">Northern krill</name>
    <name type="synonym">Thysanopoda norvegica</name>
    <dbReference type="NCBI Taxonomy" id="48144"/>
    <lineage>
        <taxon>Eukaryota</taxon>
        <taxon>Metazoa</taxon>
        <taxon>Ecdysozoa</taxon>
        <taxon>Arthropoda</taxon>
        <taxon>Crustacea</taxon>
        <taxon>Multicrustacea</taxon>
        <taxon>Malacostraca</taxon>
        <taxon>Eumalacostraca</taxon>
        <taxon>Eucarida</taxon>
        <taxon>Euphausiacea</taxon>
        <taxon>Euphausiidae</taxon>
        <taxon>Meganyctiphanes</taxon>
    </lineage>
</organism>
<evidence type="ECO:0000313" key="5">
    <source>
        <dbReference type="Proteomes" id="UP001497623"/>
    </source>
</evidence>
<keyword evidence="5" id="KW-1185">Reference proteome</keyword>
<dbReference type="Pfam" id="PF14429">
    <property type="entry name" value="DOCK-C2"/>
    <property type="match status" value="1"/>
</dbReference>
<feature type="region of interest" description="Disordered" evidence="2">
    <location>
        <begin position="420"/>
        <end position="477"/>
    </location>
</feature>
<dbReference type="InterPro" id="IPR035892">
    <property type="entry name" value="C2_domain_sf"/>
</dbReference>
<dbReference type="InterPro" id="IPR026791">
    <property type="entry name" value="DOCK"/>
</dbReference>
<dbReference type="Gene3D" id="2.60.40.150">
    <property type="entry name" value="C2 domain"/>
    <property type="match status" value="1"/>
</dbReference>
<dbReference type="AlphaFoldDB" id="A0AAV2PVK6"/>
<dbReference type="PROSITE" id="PS51650">
    <property type="entry name" value="C2_DOCK"/>
    <property type="match status" value="1"/>
</dbReference>
<evidence type="ECO:0000313" key="4">
    <source>
        <dbReference type="EMBL" id="CAL4064381.1"/>
    </source>
</evidence>
<dbReference type="Proteomes" id="UP001497623">
    <property type="component" value="Unassembled WGS sequence"/>
</dbReference>
<evidence type="ECO:0000256" key="1">
    <source>
        <dbReference type="PROSITE-ProRule" id="PRU00983"/>
    </source>
</evidence>
<dbReference type="GO" id="GO:0005085">
    <property type="term" value="F:guanyl-nucleotide exchange factor activity"/>
    <property type="evidence" value="ECO:0007669"/>
    <property type="project" value="InterPro"/>
</dbReference>
<dbReference type="GO" id="GO:0007264">
    <property type="term" value="P:small GTPase-mediated signal transduction"/>
    <property type="evidence" value="ECO:0007669"/>
    <property type="project" value="InterPro"/>
</dbReference>
<protein>
    <recommendedName>
        <fullName evidence="3">C2 DOCK-type domain-containing protein</fullName>
    </recommendedName>
</protein>
<sequence>MTSMERNERRFTKRRSRNQAVDVRRTVSATTGCKDVPSSATGSTITQSLSTQGYTFHNSSQIPLQEVVEPFDYEDFLDQHQLEADRDPARGILHFPPDDIVVSCIPRHIRTIHPVVPDDGEGDVHVADCVRCYTKDWLQVNRQYIYHSTTVPDRSLLTTERIANLQNCPQPEFELDIEDERMHDDGERDMVGSRHSQLSDTPRGSWASSVFDLRNSVADSLLPALLSRIPMDTVDANNQTTRIENRQESLFLLYPAQDEEDIIERRLYPELPQLHSGHKIQVKCINLRLELEIEPVFATMALYDLREKKKVSENYYFDMNAEPLKKMLTSHIPYQDISTLSRTCVFDITYPSSDLFLVVRLEKVMQGDISDVVGPYMKDDANREKLKASAVACCERLGKYRMPLAWTAINLMNIFSGVHGDRENQPEREPSGSNSLDSHSRMSWAPSHDRKQSSSSYDEMKRKSGSGSLTRRGSLERRSFSEKRRSWSPEEFGACLDSFRPVTLTVSSFFKQEGDKLRDEDLYKFLADLKRPSSQLKKKCLPGLLKLDISPVRDQPKYCLTSELVRLHPYPDEKCRPIKEVVEFPPRDILVPNYSYRNLLFISPKDLNFNNRPGSARNIAVKIQFMGGEEEQSAMPVIFGKSSCPEYTTEAYSRMHTHSQTHVLYMD</sequence>
<feature type="domain" description="C2 DOCK-type" evidence="3">
    <location>
        <begin position="597"/>
        <end position="667"/>
    </location>
</feature>
<feature type="compositionally biased region" description="Basic and acidic residues" evidence="2">
    <location>
        <begin position="447"/>
        <end position="462"/>
    </location>
</feature>
<feature type="compositionally biased region" description="Basic and acidic residues" evidence="2">
    <location>
        <begin position="1"/>
        <end position="10"/>
    </location>
</feature>
<comment type="caution">
    <text evidence="4">The sequence shown here is derived from an EMBL/GenBank/DDBJ whole genome shotgun (WGS) entry which is preliminary data.</text>
</comment>
<dbReference type="EMBL" id="CAXKWB010001453">
    <property type="protein sequence ID" value="CAL4064381.1"/>
    <property type="molecule type" value="Genomic_DNA"/>
</dbReference>
<comment type="similarity">
    <text evidence="1">Belongs to the DOCK family.</text>
</comment>
<dbReference type="InterPro" id="IPR027007">
    <property type="entry name" value="C2_DOCK-type_domain"/>
</dbReference>
<evidence type="ECO:0000259" key="3">
    <source>
        <dbReference type="PROSITE" id="PS51650"/>
    </source>
</evidence>
<evidence type="ECO:0000256" key="2">
    <source>
        <dbReference type="SAM" id="MobiDB-lite"/>
    </source>
</evidence>
<dbReference type="PANTHER" id="PTHR23317">
    <property type="entry name" value="DEDICATOR OF CYTOKINESIS DOCK"/>
    <property type="match status" value="1"/>
</dbReference>
<feature type="non-terminal residue" evidence="4">
    <location>
        <position position="667"/>
    </location>
</feature>
<accession>A0AAV2PVK6</accession>
<name>A0AAV2PVK6_MEGNR</name>
<feature type="compositionally biased region" description="Basic and acidic residues" evidence="2">
    <location>
        <begin position="420"/>
        <end position="430"/>
    </location>
</feature>